<keyword evidence="2 4" id="KW-0863">Zinc-finger</keyword>
<dbReference type="PROSITE" id="PS50865">
    <property type="entry name" value="ZF_MYND_2"/>
    <property type="match status" value="1"/>
</dbReference>
<dbReference type="PROSITE" id="PS01360">
    <property type="entry name" value="ZF_MYND_1"/>
    <property type="match status" value="1"/>
</dbReference>
<accession>A0A1X6P333</accession>
<dbReference type="InterPro" id="IPR002893">
    <property type="entry name" value="Znf_MYND"/>
</dbReference>
<evidence type="ECO:0000259" key="6">
    <source>
        <dbReference type="PROSITE" id="PS50865"/>
    </source>
</evidence>
<protein>
    <recommendedName>
        <fullName evidence="6">MYND-type domain-containing protein</fullName>
    </recommendedName>
</protein>
<proteinExistence type="predicted"/>
<dbReference type="Gene3D" id="6.10.140.2220">
    <property type="match status" value="1"/>
</dbReference>
<keyword evidence="8" id="KW-1185">Reference proteome</keyword>
<dbReference type="InterPro" id="IPR046824">
    <property type="entry name" value="Mss51-like_C"/>
</dbReference>
<evidence type="ECO:0000313" key="7">
    <source>
        <dbReference type="EMBL" id="OSX75160.1"/>
    </source>
</evidence>
<dbReference type="PANTHER" id="PTHR28069:SF2">
    <property type="entry name" value="GH20023P"/>
    <property type="match status" value="1"/>
</dbReference>
<dbReference type="PANTHER" id="PTHR28069">
    <property type="entry name" value="GH20023P"/>
    <property type="match status" value="1"/>
</dbReference>
<evidence type="ECO:0000256" key="2">
    <source>
        <dbReference type="ARBA" id="ARBA00022771"/>
    </source>
</evidence>
<gene>
    <name evidence="7" type="ORF">BU14_0251s0001</name>
</gene>
<dbReference type="AlphaFoldDB" id="A0A1X6P333"/>
<sequence length="372" mass="38602">MASTDHRSIKTKAAITGGACMGCLAEPSELPPGATLTPCPRCRRAHYCGRACATADAPIHGTVCAALAAVNAHLLDAGRARVGGAAPVAGVDGGGFEPMSLPVASASGAAFARALGRPPGVKEREYLLYEPRCYLCHVPAALLPAGSLLPCSGCHLIVACAGAHAGAMATGHTGGVTCGLLALVRATERITVVDGRADASAVGLAQPHAWLPDAPVEEPWAALPDGWAEYFAWRRAPDFVPAFAVAASDLLSVPLTILHALVAALGGAPAVHARSELTVHLAGVSDYELRALFAREELLHLLPRLQTLRLALFPRRGCCHPAPRRLLAKTPRATRARPPAARRPCCSSAVPTRRRWRGATGRAYPPAGPPPT</sequence>
<feature type="region of interest" description="Disordered" evidence="5">
    <location>
        <begin position="353"/>
        <end position="372"/>
    </location>
</feature>
<evidence type="ECO:0000256" key="1">
    <source>
        <dbReference type="ARBA" id="ARBA00022723"/>
    </source>
</evidence>
<feature type="domain" description="MYND-type" evidence="6">
    <location>
        <begin position="20"/>
        <end position="64"/>
    </location>
</feature>
<evidence type="ECO:0000256" key="4">
    <source>
        <dbReference type="PROSITE-ProRule" id="PRU00134"/>
    </source>
</evidence>
<keyword evidence="3" id="KW-0862">Zinc</keyword>
<dbReference type="SUPFAM" id="SSF144232">
    <property type="entry name" value="HIT/MYND zinc finger-like"/>
    <property type="match status" value="1"/>
</dbReference>
<dbReference type="GO" id="GO:0008270">
    <property type="term" value="F:zinc ion binding"/>
    <property type="evidence" value="ECO:0007669"/>
    <property type="project" value="UniProtKB-KW"/>
</dbReference>
<evidence type="ECO:0000256" key="3">
    <source>
        <dbReference type="ARBA" id="ARBA00022833"/>
    </source>
</evidence>
<dbReference type="Pfam" id="PF01753">
    <property type="entry name" value="zf-MYND"/>
    <property type="match status" value="1"/>
</dbReference>
<organism evidence="7 8">
    <name type="scientific">Porphyra umbilicalis</name>
    <name type="common">Purple laver</name>
    <name type="synonym">Red alga</name>
    <dbReference type="NCBI Taxonomy" id="2786"/>
    <lineage>
        <taxon>Eukaryota</taxon>
        <taxon>Rhodophyta</taxon>
        <taxon>Bangiophyceae</taxon>
        <taxon>Bangiales</taxon>
        <taxon>Bangiaceae</taxon>
        <taxon>Porphyra</taxon>
    </lineage>
</organism>
<keyword evidence="1" id="KW-0479">Metal-binding</keyword>
<dbReference type="EMBL" id="KV918916">
    <property type="protein sequence ID" value="OSX75160.1"/>
    <property type="molecule type" value="Genomic_DNA"/>
</dbReference>
<evidence type="ECO:0000313" key="8">
    <source>
        <dbReference type="Proteomes" id="UP000218209"/>
    </source>
</evidence>
<dbReference type="Proteomes" id="UP000218209">
    <property type="component" value="Unassembled WGS sequence"/>
</dbReference>
<evidence type="ECO:0000256" key="5">
    <source>
        <dbReference type="SAM" id="MobiDB-lite"/>
    </source>
</evidence>
<name>A0A1X6P333_PORUM</name>
<dbReference type="Pfam" id="PF20179">
    <property type="entry name" value="MSS51_C"/>
    <property type="match status" value="1"/>
</dbReference>
<reference evidence="7 8" key="1">
    <citation type="submission" date="2017-03" db="EMBL/GenBank/DDBJ databases">
        <title>WGS assembly of Porphyra umbilicalis.</title>
        <authorList>
            <person name="Brawley S.H."/>
            <person name="Blouin N.A."/>
            <person name="Ficko-Blean E."/>
            <person name="Wheeler G.L."/>
            <person name="Lohr M."/>
            <person name="Goodson H.V."/>
            <person name="Jenkins J.W."/>
            <person name="Blaby-Haas C.E."/>
            <person name="Helliwell K.E."/>
            <person name="Chan C."/>
            <person name="Marriage T."/>
            <person name="Bhattacharya D."/>
            <person name="Klein A.S."/>
            <person name="Badis Y."/>
            <person name="Brodie J."/>
            <person name="Cao Y."/>
            <person name="Collen J."/>
            <person name="Dittami S.M."/>
            <person name="Gachon C.M."/>
            <person name="Green B.R."/>
            <person name="Karpowicz S."/>
            <person name="Kim J.W."/>
            <person name="Kudahl U."/>
            <person name="Lin S."/>
            <person name="Michel G."/>
            <person name="Mittag M."/>
            <person name="Olson B.J."/>
            <person name="Pangilinan J."/>
            <person name="Peng Y."/>
            <person name="Qiu H."/>
            <person name="Shu S."/>
            <person name="Singer J.T."/>
            <person name="Smith A.G."/>
            <person name="Sprecher B.N."/>
            <person name="Wagner V."/>
            <person name="Wang W."/>
            <person name="Wang Z.-Y."/>
            <person name="Yan J."/>
            <person name="Yarish C."/>
            <person name="Zoeuner-Riek S."/>
            <person name="Zhuang Y."/>
            <person name="Zou Y."/>
            <person name="Lindquist E.A."/>
            <person name="Grimwood J."/>
            <person name="Barry K."/>
            <person name="Rokhsar D.S."/>
            <person name="Schmutz J."/>
            <person name="Stiller J.W."/>
            <person name="Grossman A.R."/>
            <person name="Prochnik S.E."/>
        </authorList>
    </citation>
    <scope>NUCLEOTIDE SEQUENCE [LARGE SCALE GENOMIC DNA]</scope>
    <source>
        <strain evidence="7">4086291</strain>
    </source>
</reference>